<dbReference type="Pfam" id="PF17783">
    <property type="entry name" value="WHD_CvfB"/>
    <property type="match status" value="1"/>
</dbReference>
<accession>A0A4Q4KMH0</accession>
<evidence type="ECO:0000313" key="5">
    <source>
        <dbReference type="Proteomes" id="UP000293952"/>
    </source>
</evidence>
<dbReference type="Gene3D" id="2.40.50.140">
    <property type="entry name" value="Nucleic acid-binding proteins"/>
    <property type="match status" value="1"/>
</dbReference>
<protein>
    <submittedName>
        <fullName evidence="4">GntR family transcriptional regulator</fullName>
    </submittedName>
</protein>
<keyword evidence="5" id="KW-1185">Reference proteome</keyword>
<dbReference type="PIRSF" id="PIRSF012524">
    <property type="entry name" value="YitL_S1"/>
    <property type="match status" value="1"/>
</dbReference>
<evidence type="ECO:0000256" key="1">
    <source>
        <dbReference type="PIRNR" id="PIRNR012524"/>
    </source>
</evidence>
<dbReference type="PANTHER" id="PTHR37296">
    <property type="entry name" value="CONSERVED VIRULENCE FACTOR B"/>
    <property type="match status" value="1"/>
</dbReference>
<comment type="caution">
    <text evidence="4">The sequence shown here is derived from an EMBL/GenBank/DDBJ whole genome shotgun (WGS) entry which is preliminary data.</text>
</comment>
<dbReference type="EMBL" id="SETE01000002">
    <property type="protein sequence ID" value="RYM34535.1"/>
    <property type="molecule type" value="Genomic_DNA"/>
</dbReference>
<dbReference type="RefSeq" id="WP_130092544.1">
    <property type="nucleotide sequence ID" value="NZ_SETE01000002.1"/>
</dbReference>
<evidence type="ECO:0000313" key="4">
    <source>
        <dbReference type="EMBL" id="RYM34535.1"/>
    </source>
</evidence>
<evidence type="ECO:0000259" key="2">
    <source>
        <dbReference type="Pfam" id="PF13509"/>
    </source>
</evidence>
<evidence type="ECO:0000259" key="3">
    <source>
        <dbReference type="Pfam" id="PF17783"/>
    </source>
</evidence>
<dbReference type="AlphaFoldDB" id="A0A4Q4KMH0"/>
<dbReference type="InterPro" id="IPR040764">
    <property type="entry name" value="CvfB_WH"/>
</dbReference>
<dbReference type="Pfam" id="PF13509">
    <property type="entry name" value="S1_2"/>
    <property type="match status" value="1"/>
</dbReference>
<dbReference type="Proteomes" id="UP000293952">
    <property type="component" value="Unassembled WGS sequence"/>
</dbReference>
<feature type="domain" description="Conserved virulence factor B-like winged helix" evidence="3">
    <location>
        <begin position="218"/>
        <end position="275"/>
    </location>
</feature>
<dbReference type="OrthoDB" id="9801597at2"/>
<dbReference type="InterPro" id="IPR014464">
    <property type="entry name" value="CvfB_fam"/>
</dbReference>
<gene>
    <name evidence="4" type="ORF">ERX46_03950</name>
</gene>
<reference evidence="4 5" key="1">
    <citation type="submission" date="2019-02" db="EMBL/GenBank/DDBJ databases">
        <title>Genome sequence of the sea-ice species Brumimicrobium glaciale.</title>
        <authorList>
            <person name="Bowman J.P."/>
        </authorList>
    </citation>
    <scope>NUCLEOTIDE SEQUENCE [LARGE SCALE GENOMIC DNA]</scope>
    <source>
        <strain evidence="4 5">IC156</strain>
    </source>
</reference>
<sequence>MVYIGEYADLRIDRFTSVGAFLEDDEGFEVLLPNKYLTDDMEENQTINVYIYNDSEDRPVATTETPKILLNDFAFLKVKAVSNFGAFLDWGLEKDLLVPFKEQTAKMVEDGVYLIRLYRDDQTNRLVGSARINRYLEDEVTDLEQGDEVDLFVAEISDLGRKVIVNEIYSGLIFKDRLVRPLRNGERTKGFVEFIREDGKIDISLVPIGLEKFDEFSEQLLSYLRDNNGVSTVTDKSSPDLIRTELGMSKKSFKKAVGNLYKNKKINMTDSTIELV</sequence>
<dbReference type="InterPro" id="IPR036388">
    <property type="entry name" value="WH-like_DNA-bd_sf"/>
</dbReference>
<proteinExistence type="inferred from homology"/>
<name>A0A4Q4KMH0_9FLAO</name>
<comment type="similarity">
    <text evidence="1">Belongs to the CvfB family.</text>
</comment>
<dbReference type="InterPro" id="IPR039566">
    <property type="entry name" value="CvfB_S1_st"/>
</dbReference>
<dbReference type="PANTHER" id="PTHR37296:SF1">
    <property type="entry name" value="CONSERVED VIRULENCE FACTOR B"/>
    <property type="match status" value="1"/>
</dbReference>
<dbReference type="Gene3D" id="1.10.10.10">
    <property type="entry name" value="Winged helix-like DNA-binding domain superfamily/Winged helix DNA-binding domain"/>
    <property type="match status" value="1"/>
</dbReference>
<dbReference type="InterPro" id="IPR012340">
    <property type="entry name" value="NA-bd_OB-fold"/>
</dbReference>
<feature type="domain" description="Conserved virulence factor B first S1" evidence="2">
    <location>
        <begin position="4"/>
        <end position="63"/>
    </location>
</feature>
<organism evidence="4 5">
    <name type="scientific">Brumimicrobium glaciale</name>
    <dbReference type="NCBI Taxonomy" id="200475"/>
    <lineage>
        <taxon>Bacteria</taxon>
        <taxon>Pseudomonadati</taxon>
        <taxon>Bacteroidota</taxon>
        <taxon>Flavobacteriia</taxon>
        <taxon>Flavobacteriales</taxon>
        <taxon>Crocinitomicaceae</taxon>
        <taxon>Brumimicrobium</taxon>
    </lineage>
</organism>